<organism evidence="1 2">
    <name type="scientific">Brevundimonas diminuta 3F5N</name>
    <dbReference type="NCBI Taxonomy" id="1255603"/>
    <lineage>
        <taxon>Bacteria</taxon>
        <taxon>Pseudomonadati</taxon>
        <taxon>Pseudomonadota</taxon>
        <taxon>Alphaproteobacteria</taxon>
        <taxon>Caulobacterales</taxon>
        <taxon>Caulobacteraceae</taxon>
        <taxon>Brevundimonas</taxon>
    </lineage>
</organism>
<evidence type="ECO:0000313" key="1">
    <source>
        <dbReference type="EMBL" id="SJM56556.1"/>
    </source>
</evidence>
<reference evidence="1 2" key="1">
    <citation type="submission" date="2017-02" db="EMBL/GenBank/DDBJ databases">
        <authorList>
            <person name="Peterson S.W."/>
        </authorList>
    </citation>
    <scope>NUCLEOTIDE SEQUENCE [LARGE SCALE GENOMIC DNA]</scope>
    <source>
        <strain evidence="1 2">3F5N</strain>
    </source>
</reference>
<protein>
    <submittedName>
        <fullName evidence="1">Uncharacterized protein</fullName>
    </submittedName>
</protein>
<sequence>MALGVRDYYREVAGFARSSRLESGLVEPTDPGQILLLDRLCVEQP</sequence>
<name>A0A1R4FKY8_BREDI</name>
<evidence type="ECO:0000313" key="2">
    <source>
        <dbReference type="Proteomes" id="UP000195766"/>
    </source>
</evidence>
<proteinExistence type="predicted"/>
<dbReference type="EMBL" id="FUIE01000032">
    <property type="protein sequence ID" value="SJM56556.1"/>
    <property type="molecule type" value="Genomic_DNA"/>
</dbReference>
<dbReference type="Proteomes" id="UP000195766">
    <property type="component" value="Unassembled WGS sequence"/>
</dbReference>
<dbReference type="AlphaFoldDB" id="A0A1R4FKY8"/>
<gene>
    <name evidence="1" type="ORF">FM111_05405</name>
</gene>
<accession>A0A1R4FKY8</accession>